<evidence type="ECO:0000313" key="2">
    <source>
        <dbReference type="Proteomes" id="UP001060170"/>
    </source>
</evidence>
<sequence>MSSLGGIRPMVLGDHFGPLTLSSRISLSTLNLPQPHPNIVNILDIDRSNPHSSSISSSSLIDIARHPIPIIFLVISSSEGPASCSFQFDHYLFRVQFQSFSIITIQLSTKDETTQNQANREQSETLQPNSPANKQKTQLENPQQTMEPEVNHVDDLEEVVEEEGLGLVPSTIDDDDDDLIICG</sequence>
<comment type="caution">
    <text evidence="1">The sequence shown here is derived from an EMBL/GenBank/DDBJ whole genome shotgun (WGS) entry which is preliminary data.</text>
</comment>
<protein>
    <submittedName>
        <fullName evidence="1">Uncharacterized protein</fullName>
    </submittedName>
</protein>
<name>A0ACC0DTQ5_9BASI</name>
<proteinExistence type="predicted"/>
<dbReference type="Proteomes" id="UP001060170">
    <property type="component" value="Chromosome 15"/>
</dbReference>
<reference evidence="2" key="2">
    <citation type="journal article" date="2018" name="Mol. Plant Microbe Interact.">
        <title>Genome sequence resources for the wheat stripe rust pathogen (Puccinia striiformis f. sp. tritici) and the barley stripe rust pathogen (Puccinia striiformis f. sp. hordei).</title>
        <authorList>
            <person name="Xia C."/>
            <person name="Wang M."/>
            <person name="Yin C."/>
            <person name="Cornejo O.E."/>
            <person name="Hulbert S.H."/>
            <person name="Chen X."/>
        </authorList>
    </citation>
    <scope>NUCLEOTIDE SEQUENCE [LARGE SCALE GENOMIC DNA]</scope>
    <source>
        <strain evidence="2">93-210</strain>
    </source>
</reference>
<accession>A0ACC0DTQ5</accession>
<gene>
    <name evidence="1" type="ORF">MJO28_014426</name>
</gene>
<dbReference type="EMBL" id="CM045879">
    <property type="protein sequence ID" value="KAI7938847.1"/>
    <property type="molecule type" value="Genomic_DNA"/>
</dbReference>
<organism evidence="1 2">
    <name type="scientific">Puccinia striiformis f. sp. tritici</name>
    <dbReference type="NCBI Taxonomy" id="168172"/>
    <lineage>
        <taxon>Eukaryota</taxon>
        <taxon>Fungi</taxon>
        <taxon>Dikarya</taxon>
        <taxon>Basidiomycota</taxon>
        <taxon>Pucciniomycotina</taxon>
        <taxon>Pucciniomycetes</taxon>
        <taxon>Pucciniales</taxon>
        <taxon>Pucciniaceae</taxon>
        <taxon>Puccinia</taxon>
    </lineage>
</organism>
<reference evidence="1 2" key="3">
    <citation type="journal article" date="2022" name="Microbiol. Spectr.">
        <title>Folding features and dynamics of 3D genome architecture in plant fungal pathogens.</title>
        <authorList>
            <person name="Xia C."/>
        </authorList>
    </citation>
    <scope>NUCLEOTIDE SEQUENCE [LARGE SCALE GENOMIC DNA]</scope>
    <source>
        <strain evidence="1 2">93-210</strain>
    </source>
</reference>
<keyword evidence="2" id="KW-1185">Reference proteome</keyword>
<reference evidence="2" key="1">
    <citation type="journal article" date="2018" name="BMC Genomics">
        <title>Genomic insights into host adaptation between the wheat stripe rust pathogen (Puccinia striiformis f. sp. tritici) and the barley stripe rust pathogen (Puccinia striiformis f. sp. hordei).</title>
        <authorList>
            <person name="Xia C."/>
            <person name="Wang M."/>
            <person name="Yin C."/>
            <person name="Cornejo O.E."/>
            <person name="Hulbert S.H."/>
            <person name="Chen X."/>
        </authorList>
    </citation>
    <scope>NUCLEOTIDE SEQUENCE [LARGE SCALE GENOMIC DNA]</scope>
    <source>
        <strain evidence="2">93-210</strain>
    </source>
</reference>
<evidence type="ECO:0000313" key="1">
    <source>
        <dbReference type="EMBL" id="KAI7938847.1"/>
    </source>
</evidence>